<evidence type="ECO:0000256" key="10">
    <source>
        <dbReference type="ARBA" id="ARBA00023170"/>
    </source>
</evidence>
<dbReference type="OrthoDB" id="6134459at2759"/>
<feature type="transmembrane region" description="Helical" evidence="13">
    <location>
        <begin position="499"/>
        <end position="523"/>
    </location>
</feature>
<feature type="transmembrane region" description="Helical" evidence="13">
    <location>
        <begin position="315"/>
        <end position="339"/>
    </location>
</feature>
<dbReference type="Pfam" id="PF00002">
    <property type="entry name" value="7tm_2"/>
    <property type="match status" value="1"/>
</dbReference>
<dbReference type="GO" id="GO:0008528">
    <property type="term" value="F:G protein-coupled peptide receptor activity"/>
    <property type="evidence" value="ECO:0007669"/>
    <property type="project" value="TreeGrafter"/>
</dbReference>
<keyword evidence="16" id="KW-1185">Reference proteome</keyword>
<dbReference type="InterPro" id="IPR023311">
    <property type="entry name" value="Methusela_ecto_dom_2"/>
</dbReference>
<reference evidence="15" key="1">
    <citation type="submission" date="2020-11" db="EMBL/GenBank/DDBJ databases">
        <authorList>
            <person name="Whitehead M."/>
        </authorList>
    </citation>
    <scope>NUCLEOTIDE SEQUENCE</scope>
    <source>
        <strain evidence="15">EGII</strain>
    </source>
</reference>
<evidence type="ECO:0000256" key="13">
    <source>
        <dbReference type="SAM" id="Phobius"/>
    </source>
</evidence>
<evidence type="ECO:0000256" key="1">
    <source>
        <dbReference type="ARBA" id="ARBA00004651"/>
    </source>
</evidence>
<dbReference type="GO" id="GO:0005886">
    <property type="term" value="C:plasma membrane"/>
    <property type="evidence" value="ECO:0007669"/>
    <property type="project" value="UniProtKB-SubCell"/>
</dbReference>
<comment type="caution">
    <text evidence="15">The sequence shown here is derived from an EMBL/GenBank/DDBJ whole genome shotgun (WGS) entry which is preliminary data.</text>
</comment>
<dbReference type="GO" id="GO:0007166">
    <property type="term" value="P:cell surface receptor signaling pathway"/>
    <property type="evidence" value="ECO:0007669"/>
    <property type="project" value="InterPro"/>
</dbReference>
<name>A0A811UU25_CERCA</name>
<evidence type="ECO:0000259" key="14">
    <source>
        <dbReference type="PROSITE" id="PS50261"/>
    </source>
</evidence>
<dbReference type="Gene3D" id="2.30.160.11">
    <property type="match status" value="2"/>
</dbReference>
<comment type="similarity">
    <text evidence="2">Belongs to the G-protein coupled receptor 2 family. Mth subfamily.</text>
</comment>
<dbReference type="SUPFAM" id="SSF63877">
    <property type="entry name" value="Methuselah ectodomain"/>
    <property type="match status" value="1"/>
</dbReference>
<keyword evidence="10" id="KW-0675">Receptor</keyword>
<dbReference type="InterPro" id="IPR044860">
    <property type="entry name" value="Methusela_ecto_dom_1"/>
</dbReference>
<dbReference type="InterPro" id="IPR051384">
    <property type="entry name" value="Mth_GPCR"/>
</dbReference>
<accession>A0A811UU25</accession>
<feature type="transmembrane region" description="Helical" evidence="13">
    <location>
        <begin position="285"/>
        <end position="303"/>
    </location>
</feature>
<evidence type="ECO:0000256" key="8">
    <source>
        <dbReference type="ARBA" id="ARBA00023136"/>
    </source>
</evidence>
<evidence type="ECO:0000256" key="5">
    <source>
        <dbReference type="ARBA" id="ARBA00022729"/>
    </source>
</evidence>
<keyword evidence="4 13" id="KW-0812">Transmembrane</keyword>
<keyword evidence="5" id="KW-0732">Signal</keyword>
<keyword evidence="3" id="KW-1003">Cell membrane</keyword>
<keyword evidence="12" id="KW-0807">Transducer</keyword>
<evidence type="ECO:0000256" key="9">
    <source>
        <dbReference type="ARBA" id="ARBA00023157"/>
    </source>
</evidence>
<dbReference type="InterPro" id="IPR010596">
    <property type="entry name" value="Methuselah_N_dom"/>
</dbReference>
<dbReference type="CDD" id="cd15039">
    <property type="entry name" value="7tmB3_Methuselah-like"/>
    <property type="match status" value="1"/>
</dbReference>
<dbReference type="AlphaFoldDB" id="A0A811UU25"/>
<dbReference type="CDD" id="cd00251">
    <property type="entry name" value="Mth_Ecto"/>
    <property type="match status" value="1"/>
</dbReference>
<proteinExistence type="inferred from homology"/>
<sequence>MKATNHTLEWLVQLFPAGNSIFSKSLYNPQRLPMMATHIFLLYLGTLWSLFSDSKADIPNCAFEDTVNLTAREKFTNGSYIYEGLLVPPQYIGEYDYIELFEGARQKVEKHTRGCVCKLKQCVRFCCHPRADMFQSSEHASPQCDNEQLSDEPKYTPFVNVTLRNNSRVSMHLLEEFVVQQGTPCADVYPLMPHVYEEDKWELFENGTLLRDRDYLSRRDYCFQAYNFSGEFILNPMNCPSMYSEPPTMMLNTKIMMISAPFLFATILIYWLIPELWNLHTKCLISYLLSLAVGSSMIVVVNMQDCDFEDLNCAIIGFVAYFFLTAAFFWLNVICFNLWRNLRHLNGAGQQLSLHRKRFLYYSLYAWGLPTIMTIVTASLQNSKLPHALKSGIGDTHCWLKVDDWSALLYFYGPCLLLIIFNISIFVLTAKKIYSIRKELQHFSRGEDSRRHLHSHQISDSIKLAQYFSVWLFFRMFIVMGVGWLLEIISYMFGNYNKLAFFFAATDVYNASQGIIIFILLVMKKKVLLLIKKSLYFCSSELTSPALELRSINRENPNLLLATGHDKFANMRVNSLVLSCMIYLLKFCHFTSADIPNCAFEDTVELKKTHKQSNDSYVYEGVPGASPYERLL</sequence>
<keyword evidence="9" id="KW-1015">Disulfide bond</keyword>
<feature type="transmembrane region" description="Helical" evidence="13">
    <location>
        <begin position="255"/>
        <end position="273"/>
    </location>
</feature>
<keyword evidence="6 13" id="KW-1133">Transmembrane helix</keyword>
<dbReference type="PANTHER" id="PTHR47154">
    <property type="entry name" value="G-PROTEIN COUPLED RECEPTOR MTH-RELATED"/>
    <property type="match status" value="1"/>
</dbReference>
<feature type="transmembrane region" description="Helical" evidence="13">
    <location>
        <begin position="409"/>
        <end position="430"/>
    </location>
</feature>
<organism evidence="15 16">
    <name type="scientific">Ceratitis capitata</name>
    <name type="common">Mediterranean fruit fly</name>
    <name type="synonym">Tephritis capitata</name>
    <dbReference type="NCBI Taxonomy" id="7213"/>
    <lineage>
        <taxon>Eukaryota</taxon>
        <taxon>Metazoa</taxon>
        <taxon>Ecdysozoa</taxon>
        <taxon>Arthropoda</taxon>
        <taxon>Hexapoda</taxon>
        <taxon>Insecta</taxon>
        <taxon>Pterygota</taxon>
        <taxon>Neoptera</taxon>
        <taxon>Endopterygota</taxon>
        <taxon>Diptera</taxon>
        <taxon>Brachycera</taxon>
        <taxon>Muscomorpha</taxon>
        <taxon>Tephritoidea</taxon>
        <taxon>Tephritidae</taxon>
        <taxon>Ceratitis</taxon>
        <taxon>Ceratitis</taxon>
    </lineage>
</organism>
<evidence type="ECO:0000256" key="6">
    <source>
        <dbReference type="ARBA" id="ARBA00022989"/>
    </source>
</evidence>
<evidence type="ECO:0000256" key="2">
    <source>
        <dbReference type="ARBA" id="ARBA00008979"/>
    </source>
</evidence>
<evidence type="ECO:0000313" key="16">
    <source>
        <dbReference type="Proteomes" id="UP000606786"/>
    </source>
</evidence>
<dbReference type="InterPro" id="IPR017981">
    <property type="entry name" value="GPCR_2-like_7TM"/>
</dbReference>
<feature type="domain" description="G-protein coupled receptors family 2 profile 2" evidence="14">
    <location>
        <begin position="248"/>
        <end position="525"/>
    </location>
</feature>
<keyword evidence="7" id="KW-0297">G-protein coupled receptor</keyword>
<evidence type="ECO:0000256" key="7">
    <source>
        <dbReference type="ARBA" id="ARBA00023040"/>
    </source>
</evidence>
<feature type="transmembrane region" description="Helical" evidence="13">
    <location>
        <begin position="359"/>
        <end position="380"/>
    </location>
</feature>
<evidence type="ECO:0000256" key="12">
    <source>
        <dbReference type="ARBA" id="ARBA00023224"/>
    </source>
</evidence>
<dbReference type="Gene3D" id="1.20.1070.10">
    <property type="entry name" value="Rhodopsin 7-helix transmembrane proteins"/>
    <property type="match status" value="1"/>
</dbReference>
<dbReference type="Pfam" id="PF06652">
    <property type="entry name" value="Methuselah_N"/>
    <property type="match status" value="1"/>
</dbReference>
<feature type="transmembrane region" description="Helical" evidence="13">
    <location>
        <begin position="472"/>
        <end position="493"/>
    </location>
</feature>
<dbReference type="InterPro" id="IPR000832">
    <property type="entry name" value="GPCR_2_secretin-like"/>
</dbReference>
<evidence type="ECO:0000256" key="4">
    <source>
        <dbReference type="ARBA" id="ARBA00022692"/>
    </source>
</evidence>
<keyword evidence="11" id="KW-0325">Glycoprotein</keyword>
<evidence type="ECO:0000313" key="15">
    <source>
        <dbReference type="EMBL" id="CAD7002682.1"/>
    </source>
</evidence>
<dbReference type="EMBL" id="CAJHJT010000034">
    <property type="protein sequence ID" value="CAD7002682.1"/>
    <property type="molecule type" value="Genomic_DNA"/>
</dbReference>
<keyword evidence="8 13" id="KW-0472">Membrane</keyword>
<gene>
    <name evidence="15" type="ORF">CCAP1982_LOCUS11162</name>
</gene>
<evidence type="ECO:0000256" key="11">
    <source>
        <dbReference type="ARBA" id="ARBA00023180"/>
    </source>
</evidence>
<dbReference type="Gene3D" id="2.170.180.11">
    <property type="entry name" value="Methuselah ectodomain, domain 2"/>
    <property type="match status" value="1"/>
</dbReference>
<dbReference type="Proteomes" id="UP000606786">
    <property type="component" value="Unassembled WGS sequence"/>
</dbReference>
<comment type="subcellular location">
    <subcellularLocation>
        <location evidence="1">Cell membrane</location>
        <topology evidence="1">Multi-pass membrane protein</topology>
    </subcellularLocation>
</comment>
<dbReference type="PROSITE" id="PS50261">
    <property type="entry name" value="G_PROTEIN_RECEP_F2_4"/>
    <property type="match status" value="1"/>
</dbReference>
<protein>
    <submittedName>
        <fullName evidence="15">(Mediterranean fruit fly) hypothetical protein</fullName>
    </submittedName>
</protein>
<dbReference type="PANTHER" id="PTHR47154:SF2">
    <property type="entry name" value="G-PROTEIN COUPLED RECEPTOR MTH-RELATED"/>
    <property type="match status" value="1"/>
</dbReference>
<dbReference type="InterPro" id="IPR036272">
    <property type="entry name" value="Methuselah_N_sf"/>
</dbReference>
<evidence type="ECO:0000256" key="3">
    <source>
        <dbReference type="ARBA" id="ARBA00022475"/>
    </source>
</evidence>